<protein>
    <recommendedName>
        <fullName evidence="2">Glutamine amidotransferase type-2 domain-containing protein</fullName>
    </recommendedName>
</protein>
<reference evidence="3" key="1">
    <citation type="submission" date="2021-01" db="EMBL/GenBank/DDBJ databases">
        <title>Whole genome shotgun sequence of Actinocatenispora rupis NBRC 107355.</title>
        <authorList>
            <person name="Komaki H."/>
            <person name="Tamura T."/>
        </authorList>
    </citation>
    <scope>NUCLEOTIDE SEQUENCE</scope>
    <source>
        <strain evidence="3">NBRC 107355</strain>
    </source>
</reference>
<dbReference type="SUPFAM" id="SSF56235">
    <property type="entry name" value="N-terminal nucleophile aminohydrolases (Ntn hydrolases)"/>
    <property type="match status" value="1"/>
</dbReference>
<name>A0A8J3NAY5_9ACTN</name>
<evidence type="ECO:0000313" key="3">
    <source>
        <dbReference type="EMBL" id="GID10205.1"/>
    </source>
</evidence>
<dbReference type="CDD" id="cd00352">
    <property type="entry name" value="Gn_AT_II"/>
    <property type="match status" value="1"/>
</dbReference>
<dbReference type="InterPro" id="IPR029055">
    <property type="entry name" value="Ntn_hydrolases_N"/>
</dbReference>
<gene>
    <name evidence="3" type="ORF">Aru02nite_10940</name>
</gene>
<dbReference type="AlphaFoldDB" id="A0A8J3NAY5"/>
<feature type="domain" description="Glutamine amidotransferase type-2" evidence="2">
    <location>
        <begin position="2"/>
        <end position="267"/>
    </location>
</feature>
<sequence>MCLITFLPPGVAPDLDALHAGALFNPDGHGYALADRGRILLDRHRDPDLLVEWFAAARRAHPDAPALFHSRLATHGTISRANCHPFAVGGDRRTVLAHNGILPTPVRPGRRDRRSDSRIAAEEFLPSLGPLYRAGTRRRVEKWMGPGNKMVILTVDPRYPQRAYLLNEQSGVWHGGAWYSNDGFRDLGFCLDTGPVDVERCVCGGPLDAETLICGECGLCLECFCGPDSCCCWEDDRPAAPPPPGPSCLNTAGPRSDCPRPHHATTR</sequence>
<dbReference type="Proteomes" id="UP000612808">
    <property type="component" value="Unassembled WGS sequence"/>
</dbReference>
<dbReference type="InterPro" id="IPR017932">
    <property type="entry name" value="GATase_2_dom"/>
</dbReference>
<dbReference type="PROSITE" id="PS51278">
    <property type="entry name" value="GATASE_TYPE_2"/>
    <property type="match status" value="1"/>
</dbReference>
<evidence type="ECO:0000259" key="2">
    <source>
        <dbReference type="PROSITE" id="PS51278"/>
    </source>
</evidence>
<proteinExistence type="predicted"/>
<dbReference type="Gene3D" id="3.60.20.10">
    <property type="entry name" value="Glutamine Phosphoribosylpyrophosphate, subunit 1, domain 1"/>
    <property type="match status" value="1"/>
</dbReference>
<feature type="region of interest" description="Disordered" evidence="1">
    <location>
        <begin position="243"/>
        <end position="267"/>
    </location>
</feature>
<dbReference type="EMBL" id="BOMB01000006">
    <property type="protein sequence ID" value="GID10205.1"/>
    <property type="molecule type" value="Genomic_DNA"/>
</dbReference>
<evidence type="ECO:0000313" key="4">
    <source>
        <dbReference type="Proteomes" id="UP000612808"/>
    </source>
</evidence>
<accession>A0A8J3NAY5</accession>
<dbReference type="RefSeq" id="WP_203655406.1">
    <property type="nucleotide sequence ID" value="NZ_BAAAZM010000002.1"/>
</dbReference>
<evidence type="ECO:0000256" key="1">
    <source>
        <dbReference type="SAM" id="MobiDB-lite"/>
    </source>
</evidence>
<organism evidence="3 4">
    <name type="scientific">Actinocatenispora rupis</name>
    <dbReference type="NCBI Taxonomy" id="519421"/>
    <lineage>
        <taxon>Bacteria</taxon>
        <taxon>Bacillati</taxon>
        <taxon>Actinomycetota</taxon>
        <taxon>Actinomycetes</taxon>
        <taxon>Micromonosporales</taxon>
        <taxon>Micromonosporaceae</taxon>
        <taxon>Actinocatenispora</taxon>
    </lineage>
</organism>
<keyword evidence="4" id="KW-1185">Reference proteome</keyword>
<comment type="caution">
    <text evidence="3">The sequence shown here is derived from an EMBL/GenBank/DDBJ whole genome shotgun (WGS) entry which is preliminary data.</text>
</comment>